<dbReference type="CDD" id="cd02440">
    <property type="entry name" value="AdoMet_MTases"/>
    <property type="match status" value="1"/>
</dbReference>
<accession>A0ABW7I4W7</accession>
<dbReference type="GO" id="GO:0008168">
    <property type="term" value="F:methyltransferase activity"/>
    <property type="evidence" value="ECO:0007669"/>
    <property type="project" value="UniProtKB-KW"/>
</dbReference>
<evidence type="ECO:0000313" key="7">
    <source>
        <dbReference type="EMBL" id="MFH0252919.1"/>
    </source>
</evidence>
<reference evidence="7 8" key="1">
    <citation type="submission" date="2024-10" db="EMBL/GenBank/DDBJ databases">
        <authorList>
            <person name="Yang X.-N."/>
        </authorList>
    </citation>
    <scope>NUCLEOTIDE SEQUENCE [LARGE SCALE GENOMIC DNA]</scope>
    <source>
        <strain evidence="7 8">CAU 1059</strain>
    </source>
</reference>
<dbReference type="InterPro" id="IPR001678">
    <property type="entry name" value="MeTrfase_RsmB-F_NOP2_dom"/>
</dbReference>
<name>A0ABW7I4W7_9RHOB</name>
<comment type="similarity">
    <text evidence="5">Belongs to the class I-like SAM-binding methyltransferase superfamily. RsmB/NOP family.</text>
</comment>
<evidence type="ECO:0000313" key="8">
    <source>
        <dbReference type="Proteomes" id="UP001607157"/>
    </source>
</evidence>
<evidence type="ECO:0000256" key="5">
    <source>
        <dbReference type="PROSITE-ProRule" id="PRU01023"/>
    </source>
</evidence>
<evidence type="ECO:0000256" key="3">
    <source>
        <dbReference type="ARBA" id="ARBA00022691"/>
    </source>
</evidence>
<keyword evidence="8" id="KW-1185">Reference proteome</keyword>
<dbReference type="RefSeq" id="WP_377168702.1">
    <property type="nucleotide sequence ID" value="NZ_JBHTJC010000001.1"/>
</dbReference>
<dbReference type="Gene3D" id="3.40.50.150">
    <property type="entry name" value="Vaccinia Virus protein VP39"/>
    <property type="match status" value="1"/>
</dbReference>
<gene>
    <name evidence="7" type="ORF">ACGRVM_03380</name>
</gene>
<dbReference type="SUPFAM" id="SSF53335">
    <property type="entry name" value="S-adenosyl-L-methionine-dependent methyltransferases"/>
    <property type="match status" value="1"/>
</dbReference>
<feature type="binding site" evidence="5">
    <location>
        <position position="288"/>
    </location>
    <ligand>
        <name>S-adenosyl-L-methionine</name>
        <dbReference type="ChEBI" id="CHEBI:59789"/>
    </ligand>
</feature>
<proteinExistence type="inferred from homology"/>
<dbReference type="InterPro" id="IPR029063">
    <property type="entry name" value="SAM-dependent_MTases_sf"/>
</dbReference>
<feature type="domain" description="SAM-dependent MTase RsmB/NOP-type" evidence="6">
    <location>
        <begin position="135"/>
        <end position="388"/>
    </location>
</feature>
<keyword evidence="4 5" id="KW-0694">RNA-binding</keyword>
<dbReference type="PANTHER" id="PTHR22807">
    <property type="entry name" value="NOP2 YEAST -RELATED NOL1/NOP2/FMU SUN DOMAIN-CONTAINING"/>
    <property type="match status" value="1"/>
</dbReference>
<keyword evidence="1 5" id="KW-0489">Methyltransferase</keyword>
<organism evidence="7 8">
    <name type="scientific">Roseovarius aquimarinus</name>
    <dbReference type="NCBI Taxonomy" id="1229156"/>
    <lineage>
        <taxon>Bacteria</taxon>
        <taxon>Pseudomonadati</taxon>
        <taxon>Pseudomonadota</taxon>
        <taxon>Alphaproteobacteria</taxon>
        <taxon>Rhodobacterales</taxon>
        <taxon>Roseobacteraceae</taxon>
        <taxon>Roseovarius</taxon>
    </lineage>
</organism>
<evidence type="ECO:0000256" key="1">
    <source>
        <dbReference type="ARBA" id="ARBA00022603"/>
    </source>
</evidence>
<sequence>MTPAARIAAAAELLDRIGAGAPAEKVLTGWARGARFAGSGDRAAVRDLVYEALRCWRSHACLGGGETGRARMIGALRAQGINPETLFTGVRHAPAPLSDEEKAAGARPEGMDALDLPDWLWPEFEVSLGGDAAGAAEALRHRAPIMLRACLRRASRDEAIAALAQDDIHSEAHPIAKTAIIVTEGARRVAQSAAFREGLVELQDGSGQAAMEGIDLSGARSVLDYCAGGGGKALALAARSDAQVFAHDIDPARMRDLPARAARAGAAVTLLETSDLRANSPFSVVLCDAPCSGSGTWRRTPEAKWTLTPERLAELTRMQSGILDDASELVAPGGLLVYATCSVLAAENEARIDDFLARHPEWRCAFQRRYPISEAGDGFYVAHLARSS</sequence>
<dbReference type="EMBL" id="JBIHMM010000001">
    <property type="protein sequence ID" value="MFH0252919.1"/>
    <property type="molecule type" value="Genomic_DNA"/>
</dbReference>
<dbReference type="Gene3D" id="3.30.70.1170">
    <property type="entry name" value="Sun protein, domain 3"/>
    <property type="match status" value="1"/>
</dbReference>
<keyword evidence="3 5" id="KW-0949">S-adenosyl-L-methionine</keyword>
<dbReference type="InterPro" id="IPR054728">
    <property type="entry name" value="RsmB-like_ferredoxin"/>
</dbReference>
<dbReference type="Pfam" id="PF01189">
    <property type="entry name" value="Methyltr_RsmB-F"/>
    <property type="match status" value="1"/>
</dbReference>
<comment type="caution">
    <text evidence="7">The sequence shown here is derived from an EMBL/GenBank/DDBJ whole genome shotgun (WGS) entry which is preliminary data.</text>
</comment>
<dbReference type="Pfam" id="PF22458">
    <property type="entry name" value="RsmF-B_ferredox"/>
    <property type="match status" value="1"/>
</dbReference>
<evidence type="ECO:0000259" key="6">
    <source>
        <dbReference type="PROSITE" id="PS51686"/>
    </source>
</evidence>
<feature type="active site" description="Nucleophile" evidence="5">
    <location>
        <position position="341"/>
    </location>
</feature>
<comment type="caution">
    <text evidence="5">Lacks conserved residue(s) required for the propagation of feature annotation.</text>
</comment>
<dbReference type="PANTHER" id="PTHR22807:SF53">
    <property type="entry name" value="RIBOSOMAL RNA SMALL SUBUNIT METHYLTRANSFERASE B-RELATED"/>
    <property type="match status" value="1"/>
</dbReference>
<evidence type="ECO:0000256" key="4">
    <source>
        <dbReference type="ARBA" id="ARBA00022884"/>
    </source>
</evidence>
<feature type="binding site" evidence="5">
    <location>
        <position position="248"/>
    </location>
    <ligand>
        <name>S-adenosyl-L-methionine</name>
        <dbReference type="ChEBI" id="CHEBI:59789"/>
    </ligand>
</feature>
<dbReference type="InterPro" id="IPR049560">
    <property type="entry name" value="MeTrfase_RsmB-F_NOP2_cat"/>
</dbReference>
<keyword evidence="2 5" id="KW-0808">Transferase</keyword>
<dbReference type="EC" id="2.1.1.-" evidence="7"/>
<dbReference type="PROSITE" id="PS51686">
    <property type="entry name" value="SAM_MT_RSMB_NOP"/>
    <property type="match status" value="1"/>
</dbReference>
<evidence type="ECO:0000256" key="2">
    <source>
        <dbReference type="ARBA" id="ARBA00022679"/>
    </source>
</evidence>
<dbReference type="GO" id="GO:0032259">
    <property type="term" value="P:methylation"/>
    <property type="evidence" value="ECO:0007669"/>
    <property type="project" value="UniProtKB-KW"/>
</dbReference>
<dbReference type="InterPro" id="IPR023267">
    <property type="entry name" value="RCMT"/>
</dbReference>
<dbReference type="Proteomes" id="UP001607157">
    <property type="component" value="Unassembled WGS sequence"/>
</dbReference>
<protein>
    <submittedName>
        <fullName evidence="7">RsmB/NOP family class I SAM-dependent RNA methyltransferase</fullName>
        <ecNumber evidence="7">2.1.1.-</ecNumber>
    </submittedName>
</protein>
<dbReference type="PRINTS" id="PR02008">
    <property type="entry name" value="RCMTFAMILY"/>
</dbReference>